<keyword evidence="4" id="KW-0808">Transferase</keyword>
<dbReference type="SUPFAM" id="SSF47616">
    <property type="entry name" value="GST C-terminal domain-like"/>
    <property type="match status" value="1"/>
</dbReference>
<dbReference type="PANTHER" id="PTHR43969">
    <property type="entry name" value="GLUTATHIONE S TRANSFERASE D10, ISOFORM A-RELATED"/>
    <property type="match status" value="1"/>
</dbReference>
<dbReference type="GO" id="GO:0004364">
    <property type="term" value="F:glutathione transferase activity"/>
    <property type="evidence" value="ECO:0007669"/>
    <property type="project" value="TreeGrafter"/>
</dbReference>
<dbReference type="Gene3D" id="1.20.1050.10">
    <property type="match status" value="1"/>
</dbReference>
<dbReference type="SFLD" id="SFLDS00019">
    <property type="entry name" value="Glutathione_Transferase_(cytos"/>
    <property type="match status" value="1"/>
</dbReference>
<dbReference type="GO" id="GO:0006749">
    <property type="term" value="P:glutathione metabolic process"/>
    <property type="evidence" value="ECO:0007669"/>
    <property type="project" value="TreeGrafter"/>
</dbReference>
<proteinExistence type="evidence at transcript level"/>
<dbReference type="SFLD" id="SFLDG00358">
    <property type="entry name" value="Main_(cytGST)"/>
    <property type="match status" value="1"/>
</dbReference>
<comment type="subunit">
    <text evidence="1">Homodimer.</text>
</comment>
<sequence length="217" mass="24778">MPVALYNQYGSPPCGFVRMVARHAGVNLQLRNLDMFNGDHLTTEYLKLNPYHKAPTIDDDGFILYESSAIAYYLINKYAPLSDLYPNCPKLRAQVDQVLATVTSTLQPHYFTFFKPRFFDLKMPTPDETSAFEENVLGNLNRHIGKSGSYAVGDCLTLADLSLLAHLTLCLELPILRSQKFPSLQAYYERHKLELPYFEEINQHGINMLNERLKGLK</sequence>
<dbReference type="EMBL" id="GFAC01003948">
    <property type="protein sequence ID" value="JAT95240.1"/>
    <property type="molecule type" value="mRNA"/>
</dbReference>
<dbReference type="AlphaFoldDB" id="A0A1E1X7K5"/>
<evidence type="ECO:0000259" key="2">
    <source>
        <dbReference type="PROSITE" id="PS50404"/>
    </source>
</evidence>
<dbReference type="PANTHER" id="PTHR43969:SF9">
    <property type="entry name" value="GLUTATHIONE S TRANSFERASE D10, ISOFORM A-RELATED"/>
    <property type="match status" value="1"/>
</dbReference>
<dbReference type="InterPro" id="IPR036282">
    <property type="entry name" value="Glutathione-S-Trfase_C_sf"/>
</dbReference>
<name>A0A1E1X7K5_9ACAR</name>
<dbReference type="PROSITE" id="PS50405">
    <property type="entry name" value="GST_CTER"/>
    <property type="match status" value="1"/>
</dbReference>
<evidence type="ECO:0000313" key="4">
    <source>
        <dbReference type="EMBL" id="JAT95240.1"/>
    </source>
</evidence>
<dbReference type="InterPro" id="IPR004046">
    <property type="entry name" value="GST_C"/>
</dbReference>
<dbReference type="Pfam" id="PF13417">
    <property type="entry name" value="GST_N_3"/>
    <property type="match status" value="1"/>
</dbReference>
<dbReference type="InterPro" id="IPR010987">
    <property type="entry name" value="Glutathione-S-Trfase_C-like"/>
</dbReference>
<evidence type="ECO:0000256" key="1">
    <source>
        <dbReference type="ARBA" id="ARBA00011738"/>
    </source>
</evidence>
<dbReference type="InterPro" id="IPR040079">
    <property type="entry name" value="Glutathione_S-Trfase"/>
</dbReference>
<dbReference type="PROSITE" id="PS50404">
    <property type="entry name" value="GST_NTER"/>
    <property type="match status" value="1"/>
</dbReference>
<protein>
    <submittedName>
        <fullName evidence="4">Putative glutathione s-transferase</fullName>
    </submittedName>
</protein>
<dbReference type="InterPro" id="IPR004045">
    <property type="entry name" value="Glutathione_S-Trfase_N"/>
</dbReference>
<feature type="domain" description="GST N-terminal" evidence="2">
    <location>
        <begin position="1"/>
        <end position="82"/>
    </location>
</feature>
<dbReference type="InterPro" id="IPR036249">
    <property type="entry name" value="Thioredoxin-like_sf"/>
</dbReference>
<evidence type="ECO:0000259" key="3">
    <source>
        <dbReference type="PROSITE" id="PS50405"/>
    </source>
</evidence>
<dbReference type="FunFam" id="3.40.30.10:FF:000034">
    <property type="entry name" value="glutathione S-transferase 1"/>
    <property type="match status" value="1"/>
</dbReference>
<dbReference type="Gene3D" id="3.40.30.10">
    <property type="entry name" value="Glutaredoxin"/>
    <property type="match status" value="1"/>
</dbReference>
<dbReference type="Pfam" id="PF14497">
    <property type="entry name" value="GST_C_3"/>
    <property type="match status" value="1"/>
</dbReference>
<accession>A0A1E1X7K5</accession>
<dbReference type="SUPFAM" id="SSF52833">
    <property type="entry name" value="Thioredoxin-like"/>
    <property type="match status" value="1"/>
</dbReference>
<feature type="domain" description="GST C-terminal" evidence="3">
    <location>
        <begin position="88"/>
        <end position="216"/>
    </location>
</feature>
<reference evidence="4" key="1">
    <citation type="journal article" date="2017" name="Front. Cell. Infect. Microbiol.">
        <title>The Distinct Transcriptional Response of the Midgut of Amblyomma sculptum and Amblyomma aureolatum Ticks to Rickettsia rickettsii Correlates to Their Differences in Susceptibility to Infection.</title>
        <authorList>
            <person name="Martins L.A."/>
            <person name="Galletti M.F.B.M."/>
            <person name="Ribeiro J.M."/>
            <person name="Fujita A."/>
            <person name="Costa F.B."/>
            <person name="Labruna M.B."/>
            <person name="Daffre S."/>
            <person name="Fogaca A.C."/>
        </authorList>
    </citation>
    <scope>NUCLEOTIDE SEQUENCE</scope>
</reference>
<organism evidence="4">
    <name type="scientific">Amblyomma aureolatum</name>
    <dbReference type="NCBI Taxonomy" id="187763"/>
    <lineage>
        <taxon>Eukaryota</taxon>
        <taxon>Metazoa</taxon>
        <taxon>Ecdysozoa</taxon>
        <taxon>Arthropoda</taxon>
        <taxon>Chelicerata</taxon>
        <taxon>Arachnida</taxon>
        <taxon>Acari</taxon>
        <taxon>Parasitiformes</taxon>
        <taxon>Ixodida</taxon>
        <taxon>Ixodoidea</taxon>
        <taxon>Ixodidae</taxon>
        <taxon>Amblyomminae</taxon>
        <taxon>Amblyomma</taxon>
    </lineage>
</organism>